<accession>A0AA38WKL0</accession>
<evidence type="ECO:0000313" key="2">
    <source>
        <dbReference type="EMBL" id="KAJ9564367.1"/>
    </source>
</evidence>
<evidence type="ECO:0000256" key="1">
    <source>
        <dbReference type="SAM" id="MobiDB-lite"/>
    </source>
</evidence>
<evidence type="ECO:0000313" key="3">
    <source>
        <dbReference type="Proteomes" id="UP001172457"/>
    </source>
</evidence>
<dbReference type="Proteomes" id="UP001172457">
    <property type="component" value="Chromosome 1"/>
</dbReference>
<dbReference type="AlphaFoldDB" id="A0AA38WKL0"/>
<dbReference type="EMBL" id="JARYMX010000001">
    <property type="protein sequence ID" value="KAJ9564367.1"/>
    <property type="molecule type" value="Genomic_DNA"/>
</dbReference>
<name>A0AA38WKL0_9ASTR</name>
<protein>
    <submittedName>
        <fullName evidence="2">Uncharacterized protein</fullName>
    </submittedName>
</protein>
<sequence>MDDDNDIDCNIHLVKKNNNSSDEMNLYDNNPPPPWMNTISIFELHIFPNFPITSDEDFVNLVKEYDRTACLQQSSSLKIRAFLSLPPKKSSPSPPSSTTASASGSGSSSSVGSPA</sequence>
<reference evidence="2" key="1">
    <citation type="submission" date="2023-03" db="EMBL/GenBank/DDBJ databases">
        <title>Chromosome-scale reference genome and RAD-based genetic map of yellow starthistle (Centaurea solstitialis) reveal putative structural variation and QTLs associated with invader traits.</title>
        <authorList>
            <person name="Reatini B."/>
            <person name="Cang F.A."/>
            <person name="Jiang Q."/>
            <person name="Mckibben M.T.W."/>
            <person name="Barker M.S."/>
            <person name="Rieseberg L.H."/>
            <person name="Dlugosch K.M."/>
        </authorList>
    </citation>
    <scope>NUCLEOTIDE SEQUENCE</scope>
    <source>
        <strain evidence="2">CAN-66</strain>
        <tissue evidence="2">Leaf</tissue>
    </source>
</reference>
<proteinExistence type="predicted"/>
<comment type="caution">
    <text evidence="2">The sequence shown here is derived from an EMBL/GenBank/DDBJ whole genome shotgun (WGS) entry which is preliminary data.</text>
</comment>
<keyword evidence="3" id="KW-1185">Reference proteome</keyword>
<feature type="region of interest" description="Disordered" evidence="1">
    <location>
        <begin position="85"/>
        <end position="115"/>
    </location>
</feature>
<gene>
    <name evidence="2" type="ORF">OSB04_000333</name>
</gene>
<organism evidence="2 3">
    <name type="scientific">Centaurea solstitialis</name>
    <name type="common">yellow star-thistle</name>
    <dbReference type="NCBI Taxonomy" id="347529"/>
    <lineage>
        <taxon>Eukaryota</taxon>
        <taxon>Viridiplantae</taxon>
        <taxon>Streptophyta</taxon>
        <taxon>Embryophyta</taxon>
        <taxon>Tracheophyta</taxon>
        <taxon>Spermatophyta</taxon>
        <taxon>Magnoliopsida</taxon>
        <taxon>eudicotyledons</taxon>
        <taxon>Gunneridae</taxon>
        <taxon>Pentapetalae</taxon>
        <taxon>asterids</taxon>
        <taxon>campanulids</taxon>
        <taxon>Asterales</taxon>
        <taxon>Asteraceae</taxon>
        <taxon>Carduoideae</taxon>
        <taxon>Cardueae</taxon>
        <taxon>Centaureinae</taxon>
        <taxon>Centaurea</taxon>
    </lineage>
</organism>